<dbReference type="InterPro" id="IPR011010">
    <property type="entry name" value="DNA_brk_join_enz"/>
</dbReference>
<evidence type="ECO:0000313" key="9">
    <source>
        <dbReference type="EMBL" id="MBC8540757.1"/>
    </source>
</evidence>
<dbReference type="SUPFAM" id="SSF56349">
    <property type="entry name" value="DNA breaking-rejoining enzymes"/>
    <property type="match status" value="1"/>
</dbReference>
<accession>A0A926DN55</accession>
<comment type="caution">
    <text evidence="9">The sequence shown here is derived from an EMBL/GenBank/DDBJ whole genome shotgun (WGS) entry which is preliminary data.</text>
</comment>
<dbReference type="EMBL" id="JACRSU010000002">
    <property type="protein sequence ID" value="MBC8540757.1"/>
    <property type="molecule type" value="Genomic_DNA"/>
</dbReference>
<evidence type="ECO:0000256" key="5">
    <source>
        <dbReference type="ARBA" id="ARBA00023172"/>
    </source>
</evidence>
<feature type="domain" description="Tyr recombinase" evidence="7">
    <location>
        <begin position="160"/>
        <end position="355"/>
    </location>
</feature>
<dbReference type="Pfam" id="PF14659">
    <property type="entry name" value="Phage_int_SAM_3"/>
    <property type="match status" value="1"/>
</dbReference>
<dbReference type="RefSeq" id="WP_249311905.1">
    <property type="nucleotide sequence ID" value="NZ_JACRSU010000002.1"/>
</dbReference>
<gene>
    <name evidence="9" type="ORF">H8698_07180</name>
</gene>
<dbReference type="GO" id="GO:0003677">
    <property type="term" value="F:DNA binding"/>
    <property type="evidence" value="ECO:0007669"/>
    <property type="project" value="UniProtKB-UniRule"/>
</dbReference>
<keyword evidence="5" id="KW-0233">DNA recombination</keyword>
<evidence type="ECO:0000256" key="3">
    <source>
        <dbReference type="ARBA" id="ARBA00022908"/>
    </source>
</evidence>
<evidence type="ECO:0000256" key="1">
    <source>
        <dbReference type="ARBA" id="ARBA00003283"/>
    </source>
</evidence>
<protein>
    <submittedName>
        <fullName evidence="9">Site-specific integrase</fullName>
    </submittedName>
</protein>
<dbReference type="InterPro" id="IPR050090">
    <property type="entry name" value="Tyrosine_recombinase_XerCD"/>
</dbReference>
<reference evidence="9" key="1">
    <citation type="submission" date="2020-08" db="EMBL/GenBank/DDBJ databases">
        <title>Genome public.</title>
        <authorList>
            <person name="Liu C."/>
            <person name="Sun Q."/>
        </authorList>
    </citation>
    <scope>NUCLEOTIDE SEQUENCE</scope>
    <source>
        <strain evidence="9">H8</strain>
    </source>
</reference>
<comment type="function">
    <text evidence="1">Site-specific tyrosine recombinase, which acts by catalyzing the cutting and rejoining of the recombining DNA molecules.</text>
</comment>
<name>A0A926DN55_9FIRM</name>
<dbReference type="PROSITE" id="PS51898">
    <property type="entry name" value="TYR_RECOMBINASE"/>
    <property type="match status" value="1"/>
</dbReference>
<dbReference type="GO" id="GO:0015074">
    <property type="term" value="P:DNA integration"/>
    <property type="evidence" value="ECO:0007669"/>
    <property type="project" value="UniProtKB-KW"/>
</dbReference>
<dbReference type="GO" id="GO:0006310">
    <property type="term" value="P:DNA recombination"/>
    <property type="evidence" value="ECO:0007669"/>
    <property type="project" value="UniProtKB-KW"/>
</dbReference>
<keyword evidence="4 6" id="KW-0238">DNA-binding</keyword>
<dbReference type="InterPro" id="IPR044068">
    <property type="entry name" value="CB"/>
</dbReference>
<dbReference type="CDD" id="cd01189">
    <property type="entry name" value="INT_ICEBs1_C_like"/>
    <property type="match status" value="1"/>
</dbReference>
<evidence type="ECO:0000256" key="4">
    <source>
        <dbReference type="ARBA" id="ARBA00023125"/>
    </source>
</evidence>
<feature type="domain" description="Core-binding (CB)" evidence="8">
    <location>
        <begin position="58"/>
        <end position="139"/>
    </location>
</feature>
<dbReference type="InterPro" id="IPR013762">
    <property type="entry name" value="Integrase-like_cat_sf"/>
</dbReference>
<evidence type="ECO:0000256" key="6">
    <source>
        <dbReference type="PROSITE-ProRule" id="PRU01248"/>
    </source>
</evidence>
<evidence type="ECO:0000259" key="7">
    <source>
        <dbReference type="PROSITE" id="PS51898"/>
    </source>
</evidence>
<evidence type="ECO:0000256" key="2">
    <source>
        <dbReference type="ARBA" id="ARBA00008857"/>
    </source>
</evidence>
<dbReference type="Proteomes" id="UP000611762">
    <property type="component" value="Unassembled WGS sequence"/>
</dbReference>
<dbReference type="InterPro" id="IPR010998">
    <property type="entry name" value="Integrase_recombinase_N"/>
</dbReference>
<proteinExistence type="inferred from homology"/>
<dbReference type="InterPro" id="IPR002104">
    <property type="entry name" value="Integrase_catalytic"/>
</dbReference>
<dbReference type="Gene3D" id="1.10.150.130">
    <property type="match status" value="1"/>
</dbReference>
<comment type="similarity">
    <text evidence="2">Belongs to the 'phage' integrase family.</text>
</comment>
<dbReference type="PANTHER" id="PTHR30349:SF41">
    <property type="entry name" value="INTEGRASE_RECOMBINASE PROTEIN MJ0367-RELATED"/>
    <property type="match status" value="1"/>
</dbReference>
<sequence length="370" mass="43129">MKKRADGRYCKQVLIGYQPDGRKKYKNIYGLTIKEVEKKERELRCKIEQGRYIENQNITIAEWAKEWLNTYKTDVEYNTFQRYKAVIKNQINPLLGEYNLSSLRLNIIQRLINQLSEKYSSSTLHKFKITLNQLYKCAIKLQMVYVNPCDGLVIPKKENRIRDAIPSELIPVINQFCVNYKHGDLIMTLLYTGLRRGELIPLTWNDIDFENNCIHVNKAVEYIGNQPNIKTPKTKNSIRAVPILDILKPYLIKPPNTKVNDLVFKNSLGNIHSLVSIRRLYADFVKSFQKYLSDNEINFTVDFTMHQFRHTYATILYKAGVDIKTAQSYLGHSSIDVTMDIYTHLDQKHKALNADKLNQFLSPTNIKLQA</sequence>
<dbReference type="PROSITE" id="PS51900">
    <property type="entry name" value="CB"/>
    <property type="match status" value="1"/>
</dbReference>
<dbReference type="Gene3D" id="1.10.443.10">
    <property type="entry name" value="Intergrase catalytic core"/>
    <property type="match status" value="1"/>
</dbReference>
<dbReference type="AlphaFoldDB" id="A0A926DN55"/>
<dbReference type="InterPro" id="IPR004107">
    <property type="entry name" value="Integrase_SAM-like_N"/>
</dbReference>
<organism evidence="9 10">
    <name type="scientific">Congzhengia minquanensis</name>
    <dbReference type="NCBI Taxonomy" id="2763657"/>
    <lineage>
        <taxon>Bacteria</taxon>
        <taxon>Bacillati</taxon>
        <taxon>Bacillota</taxon>
        <taxon>Clostridia</taxon>
        <taxon>Eubacteriales</taxon>
        <taxon>Oscillospiraceae</taxon>
        <taxon>Congzhengia</taxon>
    </lineage>
</organism>
<keyword evidence="10" id="KW-1185">Reference proteome</keyword>
<evidence type="ECO:0000259" key="8">
    <source>
        <dbReference type="PROSITE" id="PS51900"/>
    </source>
</evidence>
<dbReference type="Pfam" id="PF00589">
    <property type="entry name" value="Phage_integrase"/>
    <property type="match status" value="1"/>
</dbReference>
<keyword evidence="3" id="KW-0229">DNA integration</keyword>
<evidence type="ECO:0000313" key="10">
    <source>
        <dbReference type="Proteomes" id="UP000611762"/>
    </source>
</evidence>
<dbReference type="PANTHER" id="PTHR30349">
    <property type="entry name" value="PHAGE INTEGRASE-RELATED"/>
    <property type="match status" value="1"/>
</dbReference>